<keyword evidence="2" id="KW-0479">Metal-binding</keyword>
<dbReference type="OMA" id="WGYAELR"/>
<evidence type="ECO:0000259" key="4">
    <source>
        <dbReference type="SMART" id="SM00922"/>
    </source>
</evidence>
<evidence type="ECO:0000256" key="2">
    <source>
        <dbReference type="ARBA" id="ARBA00022723"/>
    </source>
</evidence>
<dbReference type="Gene3D" id="3.20.20.120">
    <property type="entry name" value="Enolase-like C-terminal domain"/>
    <property type="match status" value="1"/>
</dbReference>
<dbReference type="InterPro" id="IPR029065">
    <property type="entry name" value="Enolase_C-like"/>
</dbReference>
<feature type="domain" description="Mandelate racemase/muconate lactonizing enzyme C-terminal" evidence="4">
    <location>
        <begin position="171"/>
        <end position="269"/>
    </location>
</feature>
<dbReference type="STRING" id="1037660.A0A066VRY4"/>
<protein>
    <submittedName>
        <fullName evidence="5">L-rhamnonate dehydratase</fullName>
    </submittedName>
</protein>
<dbReference type="GO" id="GO:0016052">
    <property type="term" value="P:carbohydrate catabolic process"/>
    <property type="evidence" value="ECO:0007669"/>
    <property type="project" value="TreeGrafter"/>
</dbReference>
<dbReference type="GO" id="GO:0016836">
    <property type="term" value="F:hydro-lyase activity"/>
    <property type="evidence" value="ECO:0007669"/>
    <property type="project" value="TreeGrafter"/>
</dbReference>
<dbReference type="PANTHER" id="PTHR13794">
    <property type="entry name" value="ENOLASE SUPERFAMILY, MANDELATE RACEMASE"/>
    <property type="match status" value="1"/>
</dbReference>
<evidence type="ECO:0000256" key="1">
    <source>
        <dbReference type="ARBA" id="ARBA00001946"/>
    </source>
</evidence>
<evidence type="ECO:0000313" key="5">
    <source>
        <dbReference type="EMBL" id="KDN41325.1"/>
    </source>
</evidence>
<dbReference type="EMBL" id="JMSN01000081">
    <property type="protein sequence ID" value="KDN41325.1"/>
    <property type="molecule type" value="Genomic_DNA"/>
</dbReference>
<dbReference type="NCBIfam" id="NF011968">
    <property type="entry name" value="PRK15440.1"/>
    <property type="match status" value="1"/>
</dbReference>
<dbReference type="HOGENOM" id="CLU_030273_1_0_1"/>
<dbReference type="Proteomes" id="UP000027361">
    <property type="component" value="Unassembled WGS sequence"/>
</dbReference>
<reference evidence="5 6" key="1">
    <citation type="submission" date="2014-05" db="EMBL/GenBank/DDBJ databases">
        <title>Draft genome sequence of a rare smut relative, Tilletiaria anomala UBC 951.</title>
        <authorList>
            <consortium name="DOE Joint Genome Institute"/>
            <person name="Toome M."/>
            <person name="Kuo A."/>
            <person name="Henrissat B."/>
            <person name="Lipzen A."/>
            <person name="Tritt A."/>
            <person name="Yoshinaga Y."/>
            <person name="Zane M."/>
            <person name="Barry K."/>
            <person name="Grigoriev I.V."/>
            <person name="Spatafora J.W."/>
            <person name="Aimea M.C."/>
        </authorList>
    </citation>
    <scope>NUCLEOTIDE SEQUENCE [LARGE SCALE GENOMIC DNA]</scope>
    <source>
        <strain evidence="5 6">UBC 951</strain>
    </source>
</reference>
<dbReference type="FunFam" id="3.20.20.120:FF:000005">
    <property type="entry name" value="Putative L-rhamnonate dehydratase"/>
    <property type="match status" value="1"/>
</dbReference>
<dbReference type="GO" id="GO:0000287">
    <property type="term" value="F:magnesium ion binding"/>
    <property type="evidence" value="ECO:0007669"/>
    <property type="project" value="TreeGrafter"/>
</dbReference>
<dbReference type="Pfam" id="PF02746">
    <property type="entry name" value="MR_MLE_N"/>
    <property type="match status" value="1"/>
</dbReference>
<dbReference type="SMART" id="SM00922">
    <property type="entry name" value="MR_MLE"/>
    <property type="match status" value="1"/>
</dbReference>
<dbReference type="SUPFAM" id="SSF54826">
    <property type="entry name" value="Enolase N-terminal domain-like"/>
    <property type="match status" value="1"/>
</dbReference>
<dbReference type="GeneID" id="25266634"/>
<dbReference type="RefSeq" id="XP_013241680.1">
    <property type="nucleotide sequence ID" value="XM_013386226.1"/>
</dbReference>
<proteinExistence type="predicted"/>
<dbReference type="InterPro" id="IPR013341">
    <property type="entry name" value="Mandelate_racemase_N_dom"/>
</dbReference>
<dbReference type="InterPro" id="IPR013342">
    <property type="entry name" value="Mandelate_racemase_C"/>
</dbReference>
<organism evidence="5 6">
    <name type="scientific">Tilletiaria anomala (strain ATCC 24038 / CBS 436.72 / UBC 951)</name>
    <dbReference type="NCBI Taxonomy" id="1037660"/>
    <lineage>
        <taxon>Eukaryota</taxon>
        <taxon>Fungi</taxon>
        <taxon>Dikarya</taxon>
        <taxon>Basidiomycota</taxon>
        <taxon>Ustilaginomycotina</taxon>
        <taxon>Exobasidiomycetes</taxon>
        <taxon>Georgefischeriales</taxon>
        <taxon>Tilletiariaceae</taxon>
        <taxon>Tilletiaria</taxon>
    </lineage>
</organism>
<dbReference type="InterPro" id="IPR046945">
    <property type="entry name" value="RHMD-like"/>
</dbReference>
<keyword evidence="6" id="KW-1185">Reference proteome</keyword>
<dbReference type="Gene3D" id="3.30.390.10">
    <property type="entry name" value="Enolase-like, N-terminal domain"/>
    <property type="match status" value="1"/>
</dbReference>
<dbReference type="SUPFAM" id="SSF51604">
    <property type="entry name" value="Enolase C-terminal domain-like"/>
    <property type="match status" value="1"/>
</dbReference>
<accession>A0A066VRY4</accession>
<keyword evidence="3" id="KW-0460">Magnesium</keyword>
<dbReference type="AlphaFoldDB" id="A0A066VRY4"/>
<dbReference type="InParanoid" id="A0A066VRY4"/>
<comment type="caution">
    <text evidence="5">The sequence shown here is derived from an EMBL/GenBank/DDBJ whole genome shotgun (WGS) entry which is preliminary data.</text>
</comment>
<evidence type="ECO:0000256" key="3">
    <source>
        <dbReference type="ARBA" id="ARBA00022842"/>
    </source>
</evidence>
<dbReference type="SFLD" id="SFLDS00001">
    <property type="entry name" value="Enolase"/>
    <property type="match status" value="1"/>
</dbReference>
<evidence type="ECO:0000313" key="6">
    <source>
        <dbReference type="Proteomes" id="UP000027361"/>
    </source>
</evidence>
<name>A0A066VRY4_TILAU</name>
<gene>
    <name evidence="5" type="ORF">K437DRAFT_275475</name>
</gene>
<dbReference type="OrthoDB" id="17395at2759"/>
<dbReference type="InterPro" id="IPR036849">
    <property type="entry name" value="Enolase-like_C_sf"/>
</dbReference>
<dbReference type="PANTHER" id="PTHR13794:SF58">
    <property type="entry name" value="MITOCHONDRIAL ENOLASE SUPERFAMILY MEMBER 1"/>
    <property type="match status" value="1"/>
</dbReference>
<dbReference type="InterPro" id="IPR029017">
    <property type="entry name" value="Enolase-like_N"/>
</dbReference>
<dbReference type="SFLD" id="SFLDG00179">
    <property type="entry name" value="mandelate_racemase"/>
    <property type="match status" value="1"/>
</dbReference>
<comment type="cofactor">
    <cofactor evidence="1">
        <name>Mg(2+)</name>
        <dbReference type="ChEBI" id="CHEBI:18420"/>
    </cofactor>
</comment>
<sequence length="428" mass="47662">MPIRPFPKIVSVETFVPSTEGSGGDYHRQEKGHWIIDTPISNPMSRFEEYRHSRTTWGIGVLGSLVVVITDSEGNQGIGAGFGGPPACWLIENHFKRFLIGRDPRDTNCIYEQMYKASMFYGRKGLPIMTVSVVDLAIWDLLGKLRNEPVYRMIGGQTKQFIPLYLTGPKPEKAKEQGFMGGKVPLPYPPSDGFEGLRKNVSYLKECRERVGHDFPLMVDCYMSLDLHYAVELANALRDAGVNPYWLEEVLHPDDHAGHKILKERCPWMRWTTGEHEFTEYGQRYLIESRAVDIIQADVMWCGGITAILKIAAMAGAYDIPVVPHGSGNYSYHFVMSQPHSQFCEIISNDPKGETATNVFGDLFIKEVMPVNGRISAEQLDEAGPGFGLALNPKARLVPGSKLLGFSDIERPLCAAAADAVHGEKGKK</sequence>
<dbReference type="Pfam" id="PF13378">
    <property type="entry name" value="MR_MLE_C"/>
    <property type="match status" value="1"/>
</dbReference>